<reference evidence="4" key="1">
    <citation type="submission" date="2024-05" db="EMBL/GenBank/DDBJ databases">
        <authorList>
            <person name="Yu L."/>
        </authorList>
    </citation>
    <scope>NUCLEOTIDE SEQUENCE</scope>
    <source>
        <strain evidence="4">G08B096</strain>
    </source>
</reference>
<proteinExistence type="inferred from homology"/>
<comment type="similarity">
    <text evidence="1">Belongs to the LytR/CpsA/Psr (LCP) family.</text>
</comment>
<accession>A0AAU7W777</accession>
<name>A0AAU7W777_9MICO</name>
<dbReference type="PANTHER" id="PTHR33392:SF6">
    <property type="entry name" value="POLYISOPRENYL-TEICHOIC ACID--PEPTIDOGLYCAN TEICHOIC ACID TRANSFERASE TAGU"/>
    <property type="match status" value="1"/>
</dbReference>
<dbReference type="EMBL" id="CP158374">
    <property type="protein sequence ID" value="XBX82033.1"/>
    <property type="molecule type" value="Genomic_DNA"/>
</dbReference>
<dbReference type="AlphaFoldDB" id="A0AAU7W777"/>
<evidence type="ECO:0000313" key="4">
    <source>
        <dbReference type="EMBL" id="XBX82033.1"/>
    </source>
</evidence>
<dbReference type="InterPro" id="IPR004474">
    <property type="entry name" value="LytR_CpsA_psr"/>
</dbReference>
<evidence type="ECO:0000259" key="3">
    <source>
        <dbReference type="Pfam" id="PF03816"/>
    </source>
</evidence>
<dbReference type="InterPro" id="IPR050922">
    <property type="entry name" value="LytR/CpsA/Psr_CW_biosynth"/>
</dbReference>
<protein>
    <submittedName>
        <fullName evidence="4">LCP family protein</fullName>
    </submittedName>
</protein>
<feature type="compositionally biased region" description="Low complexity" evidence="2">
    <location>
        <begin position="377"/>
        <end position="387"/>
    </location>
</feature>
<sequence length="414" mass="42789">MHRRSWGRSTAGFLAGGAAVLLAATTAVAVFVAVDLYGGVVRSPGAALQNEDVLDGVPDIGAMEGGLTFFLAGSDKRPEDGSFGDPAEESGVLNDVNMLLHISQDHSHVEVVSFPRDLLVDVPECPDPAGAEGETLPAQSEVKLNSVLHHGGIGCVVATVEQLTGLVIPVAGVVEFYGVAALAEAVGGVEVCLAEPVEDDWSGLHLDAGTHTISGMTALAFLRTRHGVGDGSDLGRISNQQVFLSSLMRTIQRDGVLGDPVKLYSIAKAVLENMQLSNRLQNPATLISIARTLQDVDLGRVAFIQYPTVYTSDLTALIPAESAEVLMAALRDDVPVQLSPEAATSSPFGTVPGEQAVAPQAEASGPPVEAPDEETDAAAPTVDATPEATPPRVLPGDVPGQTGADVRCSTANDG</sequence>
<dbReference type="PANTHER" id="PTHR33392">
    <property type="entry name" value="POLYISOPRENYL-TEICHOIC ACID--PEPTIDOGLYCAN TEICHOIC ACID TRANSFERASE TAGU"/>
    <property type="match status" value="1"/>
</dbReference>
<gene>
    <name evidence="4" type="ORF">ABIQ69_15670</name>
</gene>
<feature type="domain" description="Cell envelope-related transcriptional attenuator" evidence="3">
    <location>
        <begin position="94"/>
        <end position="252"/>
    </location>
</feature>
<feature type="region of interest" description="Disordered" evidence="2">
    <location>
        <begin position="340"/>
        <end position="414"/>
    </location>
</feature>
<dbReference type="Pfam" id="PF03816">
    <property type="entry name" value="LytR_cpsA_psr"/>
    <property type="match status" value="1"/>
</dbReference>
<dbReference type="NCBIfam" id="TIGR00350">
    <property type="entry name" value="lytR_cpsA_psr"/>
    <property type="match status" value="1"/>
</dbReference>
<dbReference type="Gene3D" id="3.40.630.190">
    <property type="entry name" value="LCP protein"/>
    <property type="match status" value="1"/>
</dbReference>
<dbReference type="RefSeq" id="WP_350348054.1">
    <property type="nucleotide sequence ID" value="NZ_CP158374.1"/>
</dbReference>
<evidence type="ECO:0000256" key="2">
    <source>
        <dbReference type="SAM" id="MobiDB-lite"/>
    </source>
</evidence>
<organism evidence="4">
    <name type="scientific">Agromyces sp. G08B096</name>
    <dbReference type="NCBI Taxonomy" id="3156399"/>
    <lineage>
        <taxon>Bacteria</taxon>
        <taxon>Bacillati</taxon>
        <taxon>Actinomycetota</taxon>
        <taxon>Actinomycetes</taxon>
        <taxon>Micrococcales</taxon>
        <taxon>Microbacteriaceae</taxon>
        <taxon>Agromyces</taxon>
    </lineage>
</organism>
<evidence type="ECO:0000256" key="1">
    <source>
        <dbReference type="ARBA" id="ARBA00006068"/>
    </source>
</evidence>